<evidence type="ECO:0000259" key="2">
    <source>
        <dbReference type="Pfam" id="PF12248"/>
    </source>
</evidence>
<proteinExistence type="predicted"/>
<feature type="chain" id="PRO_5042953701" description="Farnesoic acid O-methyl transferase domain-containing protein" evidence="1">
    <location>
        <begin position="20"/>
        <end position="249"/>
    </location>
</feature>
<reference evidence="3 4" key="1">
    <citation type="submission" date="2024-01" db="EMBL/GenBank/DDBJ databases">
        <title>The genome of the rayed Mediterranean limpet Patella caerulea (Linnaeus, 1758).</title>
        <authorList>
            <person name="Anh-Thu Weber A."/>
            <person name="Halstead-Nussloch G."/>
        </authorList>
    </citation>
    <scope>NUCLEOTIDE SEQUENCE [LARGE SCALE GENOMIC DNA]</scope>
    <source>
        <strain evidence="3">AATW-2023a</strain>
        <tissue evidence="3">Whole specimen</tissue>
    </source>
</reference>
<feature type="signal peptide" evidence="1">
    <location>
        <begin position="1"/>
        <end position="19"/>
    </location>
</feature>
<comment type="caution">
    <text evidence="3">The sequence shown here is derived from an EMBL/GenBank/DDBJ whole genome shotgun (WGS) entry which is preliminary data.</text>
</comment>
<organism evidence="3 4">
    <name type="scientific">Patella caerulea</name>
    <name type="common">Rayed Mediterranean limpet</name>
    <dbReference type="NCBI Taxonomy" id="87958"/>
    <lineage>
        <taxon>Eukaryota</taxon>
        <taxon>Metazoa</taxon>
        <taxon>Spiralia</taxon>
        <taxon>Lophotrochozoa</taxon>
        <taxon>Mollusca</taxon>
        <taxon>Gastropoda</taxon>
        <taxon>Patellogastropoda</taxon>
        <taxon>Patelloidea</taxon>
        <taxon>Patellidae</taxon>
        <taxon>Patella</taxon>
    </lineage>
</organism>
<name>A0AAN8K1N4_PATCE</name>
<evidence type="ECO:0000313" key="4">
    <source>
        <dbReference type="Proteomes" id="UP001347796"/>
    </source>
</evidence>
<keyword evidence="4" id="KW-1185">Reference proteome</keyword>
<dbReference type="Pfam" id="PF12248">
    <property type="entry name" value="Methyltransf_FA"/>
    <property type="match status" value="1"/>
</dbReference>
<evidence type="ECO:0000256" key="1">
    <source>
        <dbReference type="SAM" id="SignalP"/>
    </source>
</evidence>
<keyword evidence="1" id="KW-0732">Signal</keyword>
<dbReference type="InterPro" id="IPR022041">
    <property type="entry name" value="Methyltransf_FA"/>
</dbReference>
<protein>
    <recommendedName>
        <fullName evidence="2">Farnesoic acid O-methyl transferase domain-containing protein</fullName>
    </recommendedName>
</protein>
<feature type="domain" description="Farnesoic acid O-methyl transferase" evidence="2">
    <location>
        <begin position="42"/>
        <end position="167"/>
    </location>
</feature>
<evidence type="ECO:0000313" key="3">
    <source>
        <dbReference type="EMBL" id="KAK6186260.1"/>
    </source>
</evidence>
<dbReference type="Proteomes" id="UP001347796">
    <property type="component" value="Unassembled WGS sequence"/>
</dbReference>
<dbReference type="AlphaFoldDB" id="A0AAN8K1N4"/>
<accession>A0AAN8K1N4</accession>
<sequence>MEHPCIRIWVFTLIHVCFGLRAYTPDDKNYAFPLARKGFIITNITQLTFQVKACGNAHIFLQENEVADLDTDGNWVFALGSWGNSRSEIIASVTSHSRFATHLEVLMDCNEFRPFWIRWAGGLLELGKGSEYGIDTMSVHAIPPLELNYAFILTGWGSDGCWNIDMPETILVSGWTVSANKKLLGSNVKSYRTKSQQRCGYICMTPTEDLPCGCVEYSYNTLTKQCLVVDESETSVIVTATGWRTWQLM</sequence>
<gene>
    <name evidence="3" type="ORF">SNE40_008330</name>
</gene>
<dbReference type="EMBL" id="JAZGQO010000006">
    <property type="protein sequence ID" value="KAK6186260.1"/>
    <property type="molecule type" value="Genomic_DNA"/>
</dbReference>